<name>A0A1N6JYQ2_9BACT</name>
<dbReference type="InterPro" id="IPR023996">
    <property type="entry name" value="TonB-dep_OMP_SusC/RagA"/>
</dbReference>
<dbReference type="NCBIfam" id="TIGR04056">
    <property type="entry name" value="OMP_RagA_SusC"/>
    <property type="match status" value="1"/>
</dbReference>
<evidence type="ECO:0000256" key="3">
    <source>
        <dbReference type="ARBA" id="ARBA00022452"/>
    </source>
</evidence>
<proteinExistence type="inferred from homology"/>
<gene>
    <name evidence="9" type="ORF">SAMN04488055_4699</name>
</gene>
<dbReference type="GO" id="GO:0009279">
    <property type="term" value="C:cell outer membrane"/>
    <property type="evidence" value="ECO:0007669"/>
    <property type="project" value="UniProtKB-SubCell"/>
</dbReference>
<keyword evidence="3 7" id="KW-1134">Transmembrane beta strand</keyword>
<evidence type="ECO:0000256" key="4">
    <source>
        <dbReference type="ARBA" id="ARBA00022692"/>
    </source>
</evidence>
<accession>A0A1N6JYQ2</accession>
<dbReference type="Gene3D" id="2.170.130.10">
    <property type="entry name" value="TonB-dependent receptor, plug domain"/>
    <property type="match status" value="1"/>
</dbReference>
<reference evidence="10" key="1">
    <citation type="submission" date="2016-11" db="EMBL/GenBank/DDBJ databases">
        <authorList>
            <person name="Varghese N."/>
            <person name="Submissions S."/>
        </authorList>
    </citation>
    <scope>NUCLEOTIDE SEQUENCE [LARGE SCALE GENOMIC DNA]</scope>
    <source>
        <strain evidence="10">DSM 24787</strain>
    </source>
</reference>
<dbReference type="Gene3D" id="2.60.40.1120">
    <property type="entry name" value="Carboxypeptidase-like, regulatory domain"/>
    <property type="match status" value="1"/>
</dbReference>
<dbReference type="SUPFAM" id="SSF49464">
    <property type="entry name" value="Carboxypeptidase regulatory domain-like"/>
    <property type="match status" value="1"/>
</dbReference>
<dbReference type="InterPro" id="IPR039426">
    <property type="entry name" value="TonB-dep_rcpt-like"/>
</dbReference>
<evidence type="ECO:0000256" key="1">
    <source>
        <dbReference type="ARBA" id="ARBA00004571"/>
    </source>
</evidence>
<dbReference type="Pfam" id="PF07715">
    <property type="entry name" value="Plug"/>
    <property type="match status" value="1"/>
</dbReference>
<keyword evidence="4 7" id="KW-0812">Transmembrane</keyword>
<evidence type="ECO:0000256" key="2">
    <source>
        <dbReference type="ARBA" id="ARBA00022448"/>
    </source>
</evidence>
<dbReference type="EMBL" id="FSRA01000002">
    <property type="protein sequence ID" value="SIO49361.1"/>
    <property type="molecule type" value="Genomic_DNA"/>
</dbReference>
<dbReference type="Proteomes" id="UP000185003">
    <property type="component" value="Unassembled WGS sequence"/>
</dbReference>
<dbReference type="InterPro" id="IPR037066">
    <property type="entry name" value="Plug_dom_sf"/>
</dbReference>
<dbReference type="NCBIfam" id="TIGR04057">
    <property type="entry name" value="SusC_RagA_signa"/>
    <property type="match status" value="1"/>
</dbReference>
<evidence type="ECO:0000259" key="8">
    <source>
        <dbReference type="Pfam" id="PF07715"/>
    </source>
</evidence>
<evidence type="ECO:0000256" key="7">
    <source>
        <dbReference type="PROSITE-ProRule" id="PRU01360"/>
    </source>
</evidence>
<dbReference type="SUPFAM" id="SSF56935">
    <property type="entry name" value="Porins"/>
    <property type="match status" value="1"/>
</dbReference>
<evidence type="ECO:0000313" key="9">
    <source>
        <dbReference type="EMBL" id="SIO49361.1"/>
    </source>
</evidence>
<dbReference type="Gene3D" id="2.40.170.20">
    <property type="entry name" value="TonB-dependent receptor, beta-barrel domain"/>
    <property type="match status" value="1"/>
</dbReference>
<dbReference type="InterPro" id="IPR008969">
    <property type="entry name" value="CarboxyPept-like_regulatory"/>
</dbReference>
<keyword evidence="5 7" id="KW-0472">Membrane</keyword>
<evidence type="ECO:0000313" key="10">
    <source>
        <dbReference type="Proteomes" id="UP000185003"/>
    </source>
</evidence>
<keyword evidence="10" id="KW-1185">Reference proteome</keyword>
<dbReference type="AlphaFoldDB" id="A0A1N6JYQ2"/>
<sequence length="1219" mass="137040">MNIKASLISLNTNQLEYKQVSDLVYKEFYCTPKTSHQSGSYLNYRTMEKFYVRLFVAYCILFHPVSESNAQSETPEVKHRKVTFSAKGIPLYEVFKSFTRQTKVNFFYSSDDIDADEIITEEFENISIDKALHKLFDGRGLTWDYGTNAVYFKRDTKPPEQTAITWKLPARKVTDTIRPRKIAGQVLNKSGNPVIGATVALNGGIHGQCTNGQGRFSFDGVQGDATVTVSSIGYWGKVVGITGKTTYIEIELKDYVHEMKPIDIVSTGYETVSKDSSTGSFAKVDSKLFNQQSGTYVLSRIPFIANSVAKIPEHLNPTGTKLTVRGLSTFSGLKEPLIILDKFPYYGDPDNINPNDVESITVLKDAAATSIWGARAGNGVIVITTKKSAYKQPLTVTLNANVTMVNKPDLFSISDMRPADYISIERELFNRGHYNGRFTNPTRFALNPVVKIFLDEREKKITPTEASALLDKWRNVDVRHDYSKYLYKNALNQQYAVNLSGGGEKHAYLLSLGIDRNKSALDEKYNRATLQLAQTFEVIKNLEFSANIYLIKSTTVSGAPAYELYKRSQLPLYTQLKDAEGNDLSLGTYNSAYRQEFLDTLGRGMLMDWGYYPLQNYLHEQKTTEMRHGNAQLGLSYKLNNGLSFSVEYNYQQQKTESSQLFDRQSFFARDLVNRFSQLNYDNNTVKYIVPKGAIRDFTSNNLVAQDVRGQISFGRKFRKHRFTGITGLQVSKVTTDAGAYRIFGINEAGTSNSDIDFANTYRNIASGKMEDIPNKSMSDGTDIRYVSIYTNTTYTLNDRYGISLSGRGDIMNAFGVNTRNKLKPLWASGLSWKISNEEFYQSKWLPYLKVRLTYGKSGNVDANRIGEATIRYLGQNPLVNSGYATIENAFNPEWRWEEVTMLNAGVDFKLNKDKLTGSVEFFRKNSNDLYNQVAVESTTGMGSIMLNTGKMTSSGIDVDLNANNRIGKFIITTNLVLNVYKDRIIGIKSKDKLTAGELTAGTPTGRDEFPVYALFTYKSAKLDPVTGEARGFLNGQPSSNYQAILDSTQVDDLLYMGNMLPKVSGSLGNTISWRGFSITGRFIYKFGYVFLRKSIGYEALANGLTGHGSYYKRWKKKGDEAYTTVPALVFPPKDGQDLFYGSSSDLSTKGDHIRLKYLNLSYDLYQYKIGNAAFKHIQCYIILNDVGIIWKANKEGIDPDYQGMRVPMGITLGTRFTF</sequence>
<organism evidence="9 10">
    <name type="scientific">Chitinophaga niabensis</name>
    <dbReference type="NCBI Taxonomy" id="536979"/>
    <lineage>
        <taxon>Bacteria</taxon>
        <taxon>Pseudomonadati</taxon>
        <taxon>Bacteroidota</taxon>
        <taxon>Chitinophagia</taxon>
        <taxon>Chitinophagales</taxon>
        <taxon>Chitinophagaceae</taxon>
        <taxon>Chitinophaga</taxon>
    </lineage>
</organism>
<keyword evidence="2 7" id="KW-0813">Transport</keyword>
<dbReference type="InterPro" id="IPR036942">
    <property type="entry name" value="Beta-barrel_TonB_sf"/>
</dbReference>
<dbReference type="InterPro" id="IPR012910">
    <property type="entry name" value="Plug_dom"/>
</dbReference>
<comment type="subcellular location">
    <subcellularLocation>
        <location evidence="1 7">Cell outer membrane</location>
        <topology evidence="1 7">Multi-pass membrane protein</topology>
    </subcellularLocation>
</comment>
<dbReference type="PROSITE" id="PS52016">
    <property type="entry name" value="TONB_DEPENDENT_REC_3"/>
    <property type="match status" value="1"/>
</dbReference>
<dbReference type="Pfam" id="PF13715">
    <property type="entry name" value="CarbopepD_reg_2"/>
    <property type="match status" value="1"/>
</dbReference>
<evidence type="ECO:0000256" key="6">
    <source>
        <dbReference type="ARBA" id="ARBA00023237"/>
    </source>
</evidence>
<keyword evidence="6 7" id="KW-0998">Cell outer membrane</keyword>
<comment type="similarity">
    <text evidence="7">Belongs to the TonB-dependent receptor family.</text>
</comment>
<evidence type="ECO:0000256" key="5">
    <source>
        <dbReference type="ARBA" id="ARBA00023136"/>
    </source>
</evidence>
<protein>
    <submittedName>
        <fullName evidence="9">TonB-linked outer membrane protein, SusC/RagA family</fullName>
    </submittedName>
</protein>
<feature type="domain" description="TonB-dependent receptor plug" evidence="8">
    <location>
        <begin position="287"/>
        <end position="380"/>
    </location>
</feature>
<dbReference type="STRING" id="536979.SAMN04488055_4699"/>
<dbReference type="InterPro" id="IPR023997">
    <property type="entry name" value="TonB-dep_OMP_SusC/RagA_CS"/>
</dbReference>